<dbReference type="Pfam" id="PF01189">
    <property type="entry name" value="Methyltr_RsmB-F"/>
    <property type="match status" value="1"/>
</dbReference>
<dbReference type="SUPFAM" id="SSF53335">
    <property type="entry name" value="S-adenosyl-L-methionine-dependent methyltransferases"/>
    <property type="match status" value="1"/>
</dbReference>
<dbReference type="Gene3D" id="6.20.240.40">
    <property type="match status" value="2"/>
</dbReference>
<dbReference type="PROSITE" id="PS51686">
    <property type="entry name" value="SAM_MT_RSMB_NOP"/>
    <property type="match status" value="1"/>
</dbReference>
<name>A0A9P0AET6_BEMTA</name>
<keyword evidence="6 11" id="KW-0694">RNA-binding</keyword>
<keyword evidence="8" id="KW-0496">Mitochondrion</keyword>
<dbReference type="GO" id="GO:0031167">
    <property type="term" value="P:rRNA methylation"/>
    <property type="evidence" value="ECO:0007669"/>
    <property type="project" value="TreeGrafter"/>
</dbReference>
<dbReference type="PANTHER" id="PTHR22808">
    <property type="entry name" value="NCL1 YEAST -RELATED NOL1/NOP2/FMU SUN DOMAIN-CONTAINING"/>
    <property type="match status" value="1"/>
</dbReference>
<dbReference type="EMBL" id="OU963867">
    <property type="protein sequence ID" value="CAH0391632.1"/>
    <property type="molecule type" value="Genomic_DNA"/>
</dbReference>
<dbReference type="GO" id="GO:0003723">
    <property type="term" value="F:RNA binding"/>
    <property type="evidence" value="ECO:0007669"/>
    <property type="project" value="UniProtKB-UniRule"/>
</dbReference>
<reference evidence="14" key="1">
    <citation type="submission" date="2021-12" db="EMBL/GenBank/DDBJ databases">
        <authorList>
            <person name="King R."/>
        </authorList>
    </citation>
    <scope>NUCLEOTIDE SEQUENCE</scope>
</reference>
<dbReference type="FunFam" id="3.40.50.150:FF:000055">
    <property type="entry name" value="5-methylcytosine rRNA methyltransferase NSUN4"/>
    <property type="match status" value="1"/>
</dbReference>
<feature type="region of interest" description="Disordered" evidence="12">
    <location>
        <begin position="183"/>
        <end position="202"/>
    </location>
</feature>
<dbReference type="InterPro" id="IPR001678">
    <property type="entry name" value="MeTrfase_RsmB-F_NOP2_dom"/>
</dbReference>
<evidence type="ECO:0000256" key="6">
    <source>
        <dbReference type="ARBA" id="ARBA00022884"/>
    </source>
</evidence>
<dbReference type="GO" id="GO:0008173">
    <property type="term" value="F:RNA methyltransferase activity"/>
    <property type="evidence" value="ECO:0007669"/>
    <property type="project" value="InterPro"/>
</dbReference>
<evidence type="ECO:0000259" key="13">
    <source>
        <dbReference type="PROSITE" id="PS51686"/>
    </source>
</evidence>
<comment type="caution">
    <text evidence="11">Lacks conserved residue(s) required for the propagation of feature annotation.</text>
</comment>
<feature type="binding site" evidence="11">
    <location>
        <begin position="318"/>
        <end position="324"/>
    </location>
    <ligand>
        <name>S-adenosyl-L-methionine</name>
        <dbReference type="ChEBI" id="CHEBI:59789"/>
    </ligand>
</feature>
<dbReference type="InterPro" id="IPR023267">
    <property type="entry name" value="RCMT"/>
</dbReference>
<dbReference type="GO" id="GO:0005762">
    <property type="term" value="C:mitochondrial large ribosomal subunit"/>
    <property type="evidence" value="ECO:0007669"/>
    <property type="project" value="TreeGrafter"/>
</dbReference>
<feature type="active site" description="Nucleophile" evidence="11">
    <location>
        <position position="443"/>
    </location>
</feature>
<evidence type="ECO:0000313" key="14">
    <source>
        <dbReference type="EMBL" id="CAH0391632.1"/>
    </source>
</evidence>
<protein>
    <recommendedName>
        <fullName evidence="9">NOL1/NOP2/Sun domain family member 4</fullName>
    </recommendedName>
</protein>
<accession>A0A9P0AET6</accession>
<keyword evidence="7" id="KW-0809">Transit peptide</keyword>
<dbReference type="Gene3D" id="3.40.50.150">
    <property type="entry name" value="Vaccinia Virus protein VP39"/>
    <property type="match status" value="1"/>
</dbReference>
<evidence type="ECO:0000256" key="5">
    <source>
        <dbReference type="ARBA" id="ARBA00022691"/>
    </source>
</evidence>
<keyword evidence="5 11" id="KW-0949">S-adenosyl-L-methionine</keyword>
<dbReference type="InterPro" id="IPR029063">
    <property type="entry name" value="SAM-dependent_MTases_sf"/>
</dbReference>
<evidence type="ECO:0000256" key="1">
    <source>
        <dbReference type="ARBA" id="ARBA00004173"/>
    </source>
</evidence>
<keyword evidence="4 11" id="KW-0808">Transferase</keyword>
<dbReference type="AlphaFoldDB" id="A0A9P0AET6"/>
<evidence type="ECO:0000256" key="4">
    <source>
        <dbReference type="ARBA" id="ARBA00022679"/>
    </source>
</evidence>
<evidence type="ECO:0000256" key="3">
    <source>
        <dbReference type="ARBA" id="ARBA00022603"/>
    </source>
</evidence>
<keyword evidence="2" id="KW-0698">rRNA processing</keyword>
<evidence type="ECO:0000313" key="15">
    <source>
        <dbReference type="Proteomes" id="UP001152759"/>
    </source>
</evidence>
<keyword evidence="3 11" id="KW-0489">Methyltransferase</keyword>
<dbReference type="KEGG" id="btab:109039154"/>
<feature type="domain" description="SAM-dependent MTase RsmB/NOP-type" evidence="13">
    <location>
        <begin position="227"/>
        <end position="518"/>
    </location>
</feature>
<sequence length="519" mass="59147">MMTHKLPGVLLKTDLSFLKCPIRCKGQGPNHWAVLRRTKFPKDHAMEHFDDFYANVYGARKWKSMRLALLCPKKYCAVVNNYSDADKIMNKLENKGAVNVRRMFELRAEKLAEEPSNYLEPLKKDEVYKLDLDAKMNTLRISSLEKEAQKKIPNVPLDKTLTYMQSADVEVESPAAEKPAALMNTEDDEEPPSPIDDGGNLEPTEEEIKSRLVRSADALYDFVPATKLQGLEDYVPESKHYGYYETESEFPIYITEDAPIVFPSNLNIYTYETGNIEDFSSPKRGSTDLFDYFLLDGASLFPILALNLQPNDRILDLCAAPGGKSLIMLQTLFPRFLTCNDFSETRLKRLRYILKDYFTDIDDKVSVTNINGSQYQEETNFYNKILVDVPCTTDRLSVNDNDDNIFAPNRIQERLQLPEAQAALLVNALKLVTVGGTVVYSTCTLSPIQNDGVVHMALKKIWEETELQFVIKDMSKVLEVARPLFPLETKLDLKYGHLVCPYLPANFGPMYFCKLVRVK</sequence>
<dbReference type="PRINTS" id="PR02008">
    <property type="entry name" value="RCMTFAMILY"/>
</dbReference>
<evidence type="ECO:0000256" key="2">
    <source>
        <dbReference type="ARBA" id="ARBA00022552"/>
    </source>
</evidence>
<evidence type="ECO:0000256" key="7">
    <source>
        <dbReference type="ARBA" id="ARBA00022946"/>
    </source>
</evidence>
<feature type="binding site" evidence="11">
    <location>
        <position position="341"/>
    </location>
    <ligand>
        <name>S-adenosyl-L-methionine</name>
        <dbReference type="ChEBI" id="CHEBI:59789"/>
    </ligand>
</feature>
<comment type="catalytic activity">
    <reaction evidence="10">
        <text>a cytidine in rRNA + S-adenosyl-L-methionine = a 5-methylcytidine in rRNA + S-adenosyl-L-homocysteine + H(+)</text>
        <dbReference type="Rhea" id="RHEA:61484"/>
        <dbReference type="Rhea" id="RHEA-COMP:15836"/>
        <dbReference type="Rhea" id="RHEA-COMP:15837"/>
        <dbReference type="ChEBI" id="CHEBI:15378"/>
        <dbReference type="ChEBI" id="CHEBI:57856"/>
        <dbReference type="ChEBI" id="CHEBI:59789"/>
        <dbReference type="ChEBI" id="CHEBI:74483"/>
        <dbReference type="ChEBI" id="CHEBI:82748"/>
    </reaction>
</comment>
<keyword evidence="15" id="KW-1185">Reference proteome</keyword>
<dbReference type="PANTHER" id="PTHR22808:SF3">
    <property type="entry name" value="5-METHYLCYTOSINE RRNA METHYLTRANSFERASE NSUN4"/>
    <property type="match status" value="1"/>
</dbReference>
<proteinExistence type="inferred from homology"/>
<comment type="subcellular location">
    <subcellularLocation>
        <location evidence="1">Mitochondrion</location>
    </subcellularLocation>
</comment>
<comment type="similarity">
    <text evidence="11">Belongs to the class I-like SAM-binding methyltransferase superfamily. RsmB/NOP family.</text>
</comment>
<feature type="binding site" evidence="11">
    <location>
        <position position="388"/>
    </location>
    <ligand>
        <name>S-adenosyl-L-methionine</name>
        <dbReference type="ChEBI" id="CHEBI:59789"/>
    </ligand>
</feature>
<evidence type="ECO:0000256" key="8">
    <source>
        <dbReference type="ARBA" id="ARBA00023128"/>
    </source>
</evidence>
<dbReference type="Proteomes" id="UP001152759">
    <property type="component" value="Chromosome 6"/>
</dbReference>
<dbReference type="InterPro" id="IPR049560">
    <property type="entry name" value="MeTrfase_RsmB-F_NOP2_cat"/>
</dbReference>
<gene>
    <name evidence="14" type="ORF">BEMITA_LOCUS10231</name>
</gene>
<evidence type="ECO:0000256" key="12">
    <source>
        <dbReference type="SAM" id="MobiDB-lite"/>
    </source>
</evidence>
<dbReference type="OrthoDB" id="8020218at2759"/>
<evidence type="ECO:0000256" key="11">
    <source>
        <dbReference type="PROSITE-ProRule" id="PRU01023"/>
    </source>
</evidence>
<evidence type="ECO:0000256" key="9">
    <source>
        <dbReference type="ARBA" id="ARBA00042050"/>
    </source>
</evidence>
<evidence type="ECO:0000256" key="10">
    <source>
        <dbReference type="ARBA" id="ARBA00049302"/>
    </source>
</evidence>
<organism evidence="14 15">
    <name type="scientific">Bemisia tabaci</name>
    <name type="common">Sweetpotato whitefly</name>
    <name type="synonym">Aleurodes tabaci</name>
    <dbReference type="NCBI Taxonomy" id="7038"/>
    <lineage>
        <taxon>Eukaryota</taxon>
        <taxon>Metazoa</taxon>
        <taxon>Ecdysozoa</taxon>
        <taxon>Arthropoda</taxon>
        <taxon>Hexapoda</taxon>
        <taxon>Insecta</taxon>
        <taxon>Pterygota</taxon>
        <taxon>Neoptera</taxon>
        <taxon>Paraneoptera</taxon>
        <taxon>Hemiptera</taxon>
        <taxon>Sternorrhyncha</taxon>
        <taxon>Aleyrodoidea</taxon>
        <taxon>Aleyrodidae</taxon>
        <taxon>Aleyrodinae</taxon>
        <taxon>Bemisia</taxon>
    </lineage>
</organism>